<evidence type="ECO:0000313" key="2">
    <source>
        <dbReference type="Proteomes" id="UP000824540"/>
    </source>
</evidence>
<protein>
    <submittedName>
        <fullName evidence="1">Uncharacterized protein</fullName>
    </submittedName>
</protein>
<dbReference type="EMBL" id="JAFBMS010000244">
    <property type="protein sequence ID" value="KAG9332328.1"/>
    <property type="molecule type" value="Genomic_DNA"/>
</dbReference>
<name>A0A8T2N3B8_9TELE</name>
<evidence type="ECO:0000313" key="1">
    <source>
        <dbReference type="EMBL" id="KAG9332328.1"/>
    </source>
</evidence>
<reference evidence="1" key="1">
    <citation type="thesis" date="2021" institute="BYU ScholarsArchive" country="Provo, UT, USA">
        <title>Applications of and Algorithms for Genome Assembly and Genomic Analyses with an Emphasis on Marine Teleosts.</title>
        <authorList>
            <person name="Pickett B.D."/>
        </authorList>
    </citation>
    <scope>NUCLEOTIDE SEQUENCE</scope>
    <source>
        <strain evidence="1">HI-2016</strain>
    </source>
</reference>
<proteinExistence type="predicted"/>
<dbReference type="AlphaFoldDB" id="A0A8T2N3B8"/>
<keyword evidence="2" id="KW-1185">Reference proteome</keyword>
<gene>
    <name evidence="1" type="ORF">JZ751_015385</name>
</gene>
<comment type="caution">
    <text evidence="1">The sequence shown here is derived from an EMBL/GenBank/DDBJ whole genome shotgun (WGS) entry which is preliminary data.</text>
</comment>
<sequence length="85" mass="8923">MADVSSAIPCTVGAAASLALDEEQLQKNGRSAGVALGDSKGSWDVKVRGLLRLSSGNNIRDIRWPGRFCLIVCCCNTGEGFPAKL</sequence>
<organism evidence="1 2">
    <name type="scientific">Albula glossodonta</name>
    <name type="common">roundjaw bonefish</name>
    <dbReference type="NCBI Taxonomy" id="121402"/>
    <lineage>
        <taxon>Eukaryota</taxon>
        <taxon>Metazoa</taxon>
        <taxon>Chordata</taxon>
        <taxon>Craniata</taxon>
        <taxon>Vertebrata</taxon>
        <taxon>Euteleostomi</taxon>
        <taxon>Actinopterygii</taxon>
        <taxon>Neopterygii</taxon>
        <taxon>Teleostei</taxon>
        <taxon>Albuliformes</taxon>
        <taxon>Albulidae</taxon>
        <taxon>Albula</taxon>
    </lineage>
</organism>
<accession>A0A8T2N3B8</accession>
<dbReference type="Proteomes" id="UP000824540">
    <property type="component" value="Unassembled WGS sequence"/>
</dbReference>